<dbReference type="RefSeq" id="WP_259772466.1">
    <property type="nucleotide sequence ID" value="NZ_VLLB01000008.1"/>
</dbReference>
<proteinExistence type="predicted"/>
<sequence length="44" mass="5009">MQKIRVAIEGASFRNDDVMRKMLESAMKIMQQNQGETIGIDPRA</sequence>
<organism evidence="1 2">
    <name type="scientific">Pseudoduganella lurida</name>
    <dbReference type="NCBI Taxonomy" id="1036180"/>
    <lineage>
        <taxon>Bacteria</taxon>
        <taxon>Pseudomonadati</taxon>
        <taxon>Pseudomonadota</taxon>
        <taxon>Betaproteobacteria</taxon>
        <taxon>Burkholderiales</taxon>
        <taxon>Oxalobacteraceae</taxon>
        <taxon>Telluria group</taxon>
        <taxon>Pseudoduganella</taxon>
    </lineage>
</organism>
<reference evidence="1 2" key="1">
    <citation type="journal article" date="2015" name="Stand. Genomic Sci.">
        <title>Genomic Encyclopedia of Bacterial and Archaeal Type Strains, Phase III: the genomes of soil and plant-associated and newly described type strains.</title>
        <authorList>
            <person name="Whitman W.B."/>
            <person name="Woyke T."/>
            <person name="Klenk H.P."/>
            <person name="Zhou Y."/>
            <person name="Lilburn T.G."/>
            <person name="Beck B.J."/>
            <person name="De Vos P."/>
            <person name="Vandamme P."/>
            <person name="Eisen J.A."/>
            <person name="Garrity G."/>
            <person name="Hugenholtz P."/>
            <person name="Kyrpides N.C."/>
        </authorList>
    </citation>
    <scope>NUCLEOTIDE SEQUENCE [LARGE SCALE GENOMIC DNA]</scope>
    <source>
        <strain evidence="1 2">CGMCC 1.10822</strain>
    </source>
</reference>
<name>A0A562R0K1_9BURK</name>
<dbReference type="EMBL" id="VLLB01000008">
    <property type="protein sequence ID" value="TWI62567.1"/>
    <property type="molecule type" value="Genomic_DNA"/>
</dbReference>
<evidence type="ECO:0000313" key="1">
    <source>
        <dbReference type="EMBL" id="TWI62567.1"/>
    </source>
</evidence>
<accession>A0A562R0K1</accession>
<dbReference type="AlphaFoldDB" id="A0A562R0K1"/>
<keyword evidence="2" id="KW-1185">Reference proteome</keyword>
<protein>
    <submittedName>
        <fullName evidence="1">Uncharacterized protein</fullName>
    </submittedName>
</protein>
<evidence type="ECO:0000313" key="2">
    <source>
        <dbReference type="Proteomes" id="UP000318431"/>
    </source>
</evidence>
<dbReference type="Proteomes" id="UP000318431">
    <property type="component" value="Unassembled WGS sequence"/>
</dbReference>
<gene>
    <name evidence="1" type="ORF">IP91_04088</name>
</gene>
<comment type="caution">
    <text evidence="1">The sequence shown here is derived from an EMBL/GenBank/DDBJ whole genome shotgun (WGS) entry which is preliminary data.</text>
</comment>